<evidence type="ECO:0000313" key="2">
    <source>
        <dbReference type="Proteomes" id="UP000559987"/>
    </source>
</evidence>
<proteinExistence type="predicted"/>
<evidence type="ECO:0000313" key="1">
    <source>
        <dbReference type="EMBL" id="MBB3169652.1"/>
    </source>
</evidence>
<name>A0A839UP84_9GAMM</name>
<keyword evidence="2" id="KW-1185">Reference proteome</keyword>
<dbReference type="RefSeq" id="WP_183911150.1">
    <property type="nucleotide sequence ID" value="NZ_JACHXZ010000004.1"/>
</dbReference>
<reference evidence="1 2" key="1">
    <citation type="submission" date="2020-08" db="EMBL/GenBank/DDBJ databases">
        <title>Genomic Encyclopedia of Type Strains, Phase III (KMG-III): the genomes of soil and plant-associated and newly described type strains.</title>
        <authorList>
            <person name="Whitman W."/>
        </authorList>
    </citation>
    <scope>NUCLEOTIDE SEQUENCE [LARGE SCALE GENOMIC DNA]</scope>
    <source>
        <strain evidence="1 2">CECT 8571</strain>
    </source>
</reference>
<dbReference type="EMBL" id="JACHXZ010000004">
    <property type="protein sequence ID" value="MBB3169652.1"/>
    <property type="molecule type" value="Genomic_DNA"/>
</dbReference>
<protein>
    <submittedName>
        <fullName evidence="1">Uncharacterized protein</fullName>
    </submittedName>
</protein>
<comment type="caution">
    <text evidence="1">The sequence shown here is derived from an EMBL/GenBank/DDBJ whole genome shotgun (WGS) entry which is preliminary data.</text>
</comment>
<dbReference type="AlphaFoldDB" id="A0A839UP84"/>
<organism evidence="1 2">
    <name type="scientific">Simiduia aestuariiviva</name>
    <dbReference type="NCBI Taxonomy" id="1510459"/>
    <lineage>
        <taxon>Bacteria</taxon>
        <taxon>Pseudomonadati</taxon>
        <taxon>Pseudomonadota</taxon>
        <taxon>Gammaproteobacteria</taxon>
        <taxon>Cellvibrionales</taxon>
        <taxon>Cellvibrionaceae</taxon>
        <taxon>Simiduia</taxon>
    </lineage>
</organism>
<sequence>MGKTLFKLLLVLVALLLAGRWLLQWEIRNSVDDAIASVRSVVYVNYDRLDVGFDGTVVVKRITLNSNDEDGFNAFIQQIEVDLQSLPELFQRRLGGEPPERMQVRVTGVTANFGNLVETFERDVNCMDPAHQPADWMLGLNQESNLVFTYDYSAENRDLTLDLDVQVPDAYSLNTHLRLGNVAPNLRTAGTLDMVRINYHDVRSIDAWRTFCAKHHELSPEALVTQHVAAIENSLNYQGLSMTEAARSAYENYLLRSGRLKARWVLGVNLNEVPSLEVIEAMLVDRLELELAGTAVSPIFNRVEPKQRVTRTAPLQPKRAAPPPAPVEISFDEAREHIGRTVVIVTGAKEVQGQLLKVGESELVLEVVKDGTNRFSITYYRSRLDRILLQP</sequence>
<accession>A0A839UP84</accession>
<gene>
    <name evidence="1" type="ORF">FHS30_002865</name>
</gene>
<dbReference type="Proteomes" id="UP000559987">
    <property type="component" value="Unassembled WGS sequence"/>
</dbReference>